<organism evidence="1 2">
    <name type="scientific">Paraburkholderia lycopersici</name>
    <dbReference type="NCBI Taxonomy" id="416944"/>
    <lineage>
        <taxon>Bacteria</taxon>
        <taxon>Pseudomonadati</taxon>
        <taxon>Pseudomonadota</taxon>
        <taxon>Betaproteobacteria</taxon>
        <taxon>Burkholderiales</taxon>
        <taxon>Burkholderiaceae</taxon>
        <taxon>Paraburkholderia</taxon>
    </lineage>
</organism>
<keyword evidence="2" id="KW-1185">Reference proteome</keyword>
<gene>
    <name evidence="1" type="ORF">SAMN05421548_1411</name>
</gene>
<dbReference type="EMBL" id="FMYQ01000041">
    <property type="protein sequence ID" value="SDE29843.1"/>
    <property type="molecule type" value="Genomic_DNA"/>
</dbReference>
<dbReference type="Proteomes" id="UP000198908">
    <property type="component" value="Unassembled WGS sequence"/>
</dbReference>
<proteinExistence type="predicted"/>
<name>A0A1G7BS84_9BURK</name>
<protein>
    <submittedName>
        <fullName evidence="1">Uncharacterized protein</fullName>
    </submittedName>
</protein>
<accession>A0A1G7BS84</accession>
<dbReference type="AlphaFoldDB" id="A0A1G7BS84"/>
<evidence type="ECO:0000313" key="2">
    <source>
        <dbReference type="Proteomes" id="UP000198908"/>
    </source>
</evidence>
<sequence>MQKMSQIIGLSGGALVLYLIISEGSRVFPPRDLIPIP</sequence>
<evidence type="ECO:0000313" key="1">
    <source>
        <dbReference type="EMBL" id="SDE29843.1"/>
    </source>
</evidence>
<reference evidence="2" key="1">
    <citation type="submission" date="2016-09" db="EMBL/GenBank/DDBJ databases">
        <authorList>
            <person name="Varghese N."/>
            <person name="Submissions S."/>
        </authorList>
    </citation>
    <scope>NUCLEOTIDE SEQUENCE [LARGE SCALE GENOMIC DNA]</scope>
    <source>
        <strain evidence="2">TNe-862</strain>
    </source>
</reference>